<dbReference type="Proteomes" id="UP000789860">
    <property type="component" value="Unassembled WGS sequence"/>
</dbReference>
<keyword evidence="2" id="KW-1185">Reference proteome</keyword>
<organism evidence="1 2">
    <name type="scientific">Scutellospora calospora</name>
    <dbReference type="NCBI Taxonomy" id="85575"/>
    <lineage>
        <taxon>Eukaryota</taxon>
        <taxon>Fungi</taxon>
        <taxon>Fungi incertae sedis</taxon>
        <taxon>Mucoromycota</taxon>
        <taxon>Glomeromycotina</taxon>
        <taxon>Glomeromycetes</taxon>
        <taxon>Diversisporales</taxon>
        <taxon>Gigasporaceae</taxon>
        <taxon>Scutellospora</taxon>
    </lineage>
</organism>
<evidence type="ECO:0000313" key="2">
    <source>
        <dbReference type="Proteomes" id="UP000789860"/>
    </source>
</evidence>
<reference evidence="1" key="1">
    <citation type="submission" date="2021-06" db="EMBL/GenBank/DDBJ databases">
        <authorList>
            <person name="Kallberg Y."/>
            <person name="Tangrot J."/>
            <person name="Rosling A."/>
        </authorList>
    </citation>
    <scope>NUCLEOTIDE SEQUENCE</scope>
    <source>
        <strain evidence="1">AU212A</strain>
    </source>
</reference>
<name>A0ACA9KB52_9GLOM</name>
<evidence type="ECO:0000313" key="1">
    <source>
        <dbReference type="EMBL" id="CAG8460656.1"/>
    </source>
</evidence>
<dbReference type="EMBL" id="CAJVPM010001152">
    <property type="protein sequence ID" value="CAG8460656.1"/>
    <property type="molecule type" value="Genomic_DNA"/>
</dbReference>
<feature type="non-terminal residue" evidence="1">
    <location>
        <position position="1"/>
    </location>
</feature>
<accession>A0ACA9KB52</accession>
<protein>
    <submittedName>
        <fullName evidence="1">1880_t:CDS:1</fullName>
    </submittedName>
</protein>
<sequence length="48" mass="5559">EQQDIYRTNKSNNTQASISKRIENITLTTEDTNIIDNTISNKKIAQEY</sequence>
<comment type="caution">
    <text evidence="1">The sequence shown here is derived from an EMBL/GenBank/DDBJ whole genome shotgun (WGS) entry which is preliminary data.</text>
</comment>
<gene>
    <name evidence="1" type="ORF">SCALOS_LOCUS1597</name>
</gene>
<proteinExistence type="predicted"/>